<sequence>MDLITRSILIYLISFMVISLQNAQNTKQVQSNRMLSSVPKDDPSRGKRGFIVTKTKPGPLRQIFGIIYEQWNDTKFTMNNLDKLVNDQFLPENPPSTTSTTPNPNPNVTTKAPPYKIKRSELIRILRRNLKGLVRLYNIELQDALKQSQITSRNFNRNVTREVAKFL</sequence>
<organism evidence="3 4">
    <name type="scientific">Aquatica leii</name>
    <dbReference type="NCBI Taxonomy" id="1421715"/>
    <lineage>
        <taxon>Eukaryota</taxon>
        <taxon>Metazoa</taxon>
        <taxon>Ecdysozoa</taxon>
        <taxon>Arthropoda</taxon>
        <taxon>Hexapoda</taxon>
        <taxon>Insecta</taxon>
        <taxon>Pterygota</taxon>
        <taxon>Neoptera</taxon>
        <taxon>Endopterygota</taxon>
        <taxon>Coleoptera</taxon>
        <taxon>Polyphaga</taxon>
        <taxon>Elateriformia</taxon>
        <taxon>Elateroidea</taxon>
        <taxon>Lampyridae</taxon>
        <taxon>Luciolinae</taxon>
        <taxon>Aquatica</taxon>
    </lineage>
</organism>
<dbReference type="Proteomes" id="UP001353858">
    <property type="component" value="Unassembled WGS sequence"/>
</dbReference>
<evidence type="ECO:0000256" key="2">
    <source>
        <dbReference type="SAM" id="SignalP"/>
    </source>
</evidence>
<accession>A0AAN7SRE1</accession>
<feature type="compositionally biased region" description="Low complexity" evidence="1">
    <location>
        <begin position="95"/>
        <end position="113"/>
    </location>
</feature>
<dbReference type="AlphaFoldDB" id="A0AAN7SRE1"/>
<proteinExistence type="predicted"/>
<keyword evidence="2" id="KW-0732">Signal</keyword>
<feature type="region of interest" description="Disordered" evidence="1">
    <location>
        <begin position="28"/>
        <end position="51"/>
    </location>
</feature>
<protein>
    <submittedName>
        <fullName evidence="3">Uncharacterized protein</fullName>
    </submittedName>
</protein>
<reference evidence="4" key="1">
    <citation type="submission" date="2023-01" db="EMBL/GenBank/DDBJ databases">
        <title>Key to firefly adult light organ development and bioluminescence: homeobox transcription factors regulate luciferase expression and transportation to peroxisome.</title>
        <authorList>
            <person name="Fu X."/>
        </authorList>
    </citation>
    <scope>NUCLEOTIDE SEQUENCE [LARGE SCALE GENOMIC DNA]</scope>
</reference>
<feature type="signal peptide" evidence="2">
    <location>
        <begin position="1"/>
        <end position="23"/>
    </location>
</feature>
<dbReference type="EMBL" id="JARPUR010000001">
    <property type="protein sequence ID" value="KAK4886588.1"/>
    <property type="molecule type" value="Genomic_DNA"/>
</dbReference>
<keyword evidence="4" id="KW-1185">Reference proteome</keyword>
<feature type="chain" id="PRO_5042839169" evidence="2">
    <location>
        <begin position="24"/>
        <end position="167"/>
    </location>
</feature>
<feature type="region of interest" description="Disordered" evidence="1">
    <location>
        <begin position="87"/>
        <end position="113"/>
    </location>
</feature>
<name>A0AAN7SRE1_9COLE</name>
<gene>
    <name evidence="3" type="ORF">RN001_002859</name>
</gene>
<evidence type="ECO:0000256" key="1">
    <source>
        <dbReference type="SAM" id="MobiDB-lite"/>
    </source>
</evidence>
<comment type="caution">
    <text evidence="3">The sequence shown here is derived from an EMBL/GenBank/DDBJ whole genome shotgun (WGS) entry which is preliminary data.</text>
</comment>
<evidence type="ECO:0000313" key="3">
    <source>
        <dbReference type="EMBL" id="KAK4886588.1"/>
    </source>
</evidence>
<evidence type="ECO:0000313" key="4">
    <source>
        <dbReference type="Proteomes" id="UP001353858"/>
    </source>
</evidence>